<reference evidence="1" key="1">
    <citation type="journal article" date="2020" name="Stud. Mycol.">
        <title>101 Dothideomycetes genomes: a test case for predicting lifestyles and emergence of pathogens.</title>
        <authorList>
            <person name="Haridas S."/>
            <person name="Albert R."/>
            <person name="Binder M."/>
            <person name="Bloem J."/>
            <person name="Labutti K."/>
            <person name="Salamov A."/>
            <person name="Andreopoulos B."/>
            <person name="Baker S."/>
            <person name="Barry K."/>
            <person name="Bills G."/>
            <person name="Bluhm B."/>
            <person name="Cannon C."/>
            <person name="Castanera R."/>
            <person name="Culley D."/>
            <person name="Daum C."/>
            <person name="Ezra D."/>
            <person name="Gonzalez J."/>
            <person name="Henrissat B."/>
            <person name="Kuo A."/>
            <person name="Liang C."/>
            <person name="Lipzen A."/>
            <person name="Lutzoni F."/>
            <person name="Magnuson J."/>
            <person name="Mondo S."/>
            <person name="Nolan M."/>
            <person name="Ohm R."/>
            <person name="Pangilinan J."/>
            <person name="Park H.-J."/>
            <person name="Ramirez L."/>
            <person name="Alfaro M."/>
            <person name="Sun H."/>
            <person name="Tritt A."/>
            <person name="Yoshinaga Y."/>
            <person name="Zwiers L.-H."/>
            <person name="Turgeon B."/>
            <person name="Goodwin S."/>
            <person name="Spatafora J."/>
            <person name="Crous P."/>
            <person name="Grigoriev I."/>
        </authorList>
    </citation>
    <scope>NUCLEOTIDE SEQUENCE</scope>
    <source>
        <strain evidence="1">CBS 107.79</strain>
    </source>
</reference>
<dbReference type="AlphaFoldDB" id="A0A6A5VMQ8"/>
<protein>
    <submittedName>
        <fullName evidence="1">Uncharacterized protein</fullName>
    </submittedName>
</protein>
<accession>A0A6A5VMQ8</accession>
<name>A0A6A5VMQ8_9PLEO</name>
<dbReference type="EMBL" id="ML976660">
    <property type="protein sequence ID" value="KAF1978551.1"/>
    <property type="molecule type" value="Genomic_DNA"/>
</dbReference>
<organism evidence="1 2">
    <name type="scientific">Bimuria novae-zelandiae CBS 107.79</name>
    <dbReference type="NCBI Taxonomy" id="1447943"/>
    <lineage>
        <taxon>Eukaryota</taxon>
        <taxon>Fungi</taxon>
        <taxon>Dikarya</taxon>
        <taxon>Ascomycota</taxon>
        <taxon>Pezizomycotina</taxon>
        <taxon>Dothideomycetes</taxon>
        <taxon>Pleosporomycetidae</taxon>
        <taxon>Pleosporales</taxon>
        <taxon>Massarineae</taxon>
        <taxon>Didymosphaeriaceae</taxon>
        <taxon>Bimuria</taxon>
    </lineage>
</organism>
<evidence type="ECO:0000313" key="1">
    <source>
        <dbReference type="EMBL" id="KAF1978551.1"/>
    </source>
</evidence>
<dbReference type="Proteomes" id="UP000800036">
    <property type="component" value="Unassembled WGS sequence"/>
</dbReference>
<evidence type="ECO:0000313" key="2">
    <source>
        <dbReference type="Proteomes" id="UP000800036"/>
    </source>
</evidence>
<keyword evidence="2" id="KW-1185">Reference proteome</keyword>
<proteinExistence type="predicted"/>
<gene>
    <name evidence="1" type="ORF">BU23DRAFT_227294</name>
</gene>
<sequence length="91" mass="10255">MLLVIGGCPCIGPWMNQRIGVAFPRSYDCIGHARLHLKCPCAPAKLSFLASVSLFFAIFFRFDRLLQVCLYCAFTAQYRLFASARSSRVMN</sequence>